<dbReference type="CDD" id="cd00090">
    <property type="entry name" value="HTH_ARSR"/>
    <property type="match status" value="1"/>
</dbReference>
<dbReference type="Pfam" id="PF12840">
    <property type="entry name" value="HTH_20"/>
    <property type="match status" value="1"/>
</dbReference>
<dbReference type="GO" id="GO:0003677">
    <property type="term" value="F:DNA binding"/>
    <property type="evidence" value="ECO:0007669"/>
    <property type="project" value="UniProtKB-KW"/>
</dbReference>
<evidence type="ECO:0000313" key="5">
    <source>
        <dbReference type="EMBL" id="PSO06751.1"/>
    </source>
</evidence>
<dbReference type="InterPro" id="IPR036388">
    <property type="entry name" value="WH-like_DNA-bd_sf"/>
</dbReference>
<dbReference type="Gene3D" id="1.10.10.10">
    <property type="entry name" value="Winged helix-like DNA-binding domain superfamily/Winged helix DNA-binding domain"/>
    <property type="match status" value="1"/>
</dbReference>
<sequence>MFMSDSSIDIFDVLSNETRRRILEILAEEPAYLNQLTREIRVSQQAILKHLEYLQERGIIKSFIVRGEGGTPPKKYYEIDDSVLLLSELAKSLLGRSALRDGGVGSGGELKLQVDPSSEKRKLEEIGSLDAEQRIRALREYVCSLEDTLERISTAYYALTQLKIQALNMARRTLREKFESAEDRRMLYRAITMDDDELREYFRQMIENQREWVQRVFNEMKEIFGEEY</sequence>
<dbReference type="InterPro" id="IPR036390">
    <property type="entry name" value="WH_DNA-bd_sf"/>
</dbReference>
<dbReference type="EMBL" id="NEXF01000409">
    <property type="protein sequence ID" value="PSO06751.1"/>
    <property type="molecule type" value="Genomic_DNA"/>
</dbReference>
<dbReference type="SMART" id="SM00418">
    <property type="entry name" value="HTH_ARSR"/>
    <property type="match status" value="1"/>
</dbReference>
<dbReference type="GO" id="GO:0003700">
    <property type="term" value="F:DNA-binding transcription factor activity"/>
    <property type="evidence" value="ECO:0007669"/>
    <property type="project" value="InterPro"/>
</dbReference>
<reference evidence="5 6" key="1">
    <citation type="submission" date="2017-04" db="EMBL/GenBank/DDBJ databases">
        <title>Novel microbial lineages endemic to geothermal iron-oxide mats fill important gaps in the evolutionary history of Archaea.</title>
        <authorList>
            <person name="Jay Z.J."/>
            <person name="Beam J.P."/>
            <person name="Dlakic M."/>
            <person name="Rusch D.B."/>
            <person name="Kozubal M.A."/>
            <person name="Inskeep W.P."/>
        </authorList>
    </citation>
    <scope>NUCLEOTIDE SEQUENCE [LARGE SCALE GENOMIC DNA]</scope>
    <source>
        <strain evidence="5">BE_D</strain>
    </source>
</reference>
<dbReference type="AlphaFoldDB" id="A0A2R6C7A0"/>
<comment type="caution">
    <text evidence="5">The sequence shown here is derived from an EMBL/GenBank/DDBJ whole genome shotgun (WGS) entry which is preliminary data.</text>
</comment>
<keyword evidence="3" id="KW-0804">Transcription</keyword>
<dbReference type="PANTHER" id="PTHR33154">
    <property type="entry name" value="TRANSCRIPTIONAL REGULATOR, ARSR FAMILY"/>
    <property type="match status" value="1"/>
</dbReference>
<gene>
    <name evidence="5" type="ORF">B9Q04_14455</name>
</gene>
<evidence type="ECO:0000256" key="3">
    <source>
        <dbReference type="ARBA" id="ARBA00023163"/>
    </source>
</evidence>
<dbReference type="InterPro" id="IPR001845">
    <property type="entry name" value="HTH_ArsR_DNA-bd_dom"/>
</dbReference>
<accession>A0A2R6C7A0</accession>
<keyword evidence="1" id="KW-0805">Transcription regulation</keyword>
<proteinExistence type="predicted"/>
<organism evidence="5 6">
    <name type="scientific">Candidatus Marsarchaeota G2 archaeon BE_D</name>
    <dbReference type="NCBI Taxonomy" id="1978158"/>
    <lineage>
        <taxon>Archaea</taxon>
        <taxon>Candidatus Marsarchaeota</taxon>
        <taxon>Candidatus Marsarchaeota group 2</taxon>
    </lineage>
</organism>
<dbReference type="InterPro" id="IPR051081">
    <property type="entry name" value="HTH_MetalResp_TranReg"/>
</dbReference>
<protein>
    <recommendedName>
        <fullName evidence="4">HTH arsR-type domain-containing protein</fullName>
    </recommendedName>
</protein>
<dbReference type="InterPro" id="IPR011991">
    <property type="entry name" value="ArsR-like_HTH"/>
</dbReference>
<evidence type="ECO:0000259" key="4">
    <source>
        <dbReference type="SMART" id="SM00418"/>
    </source>
</evidence>
<evidence type="ECO:0000256" key="2">
    <source>
        <dbReference type="ARBA" id="ARBA00023125"/>
    </source>
</evidence>
<dbReference type="SUPFAM" id="SSF46785">
    <property type="entry name" value="Winged helix' DNA-binding domain"/>
    <property type="match status" value="1"/>
</dbReference>
<feature type="domain" description="HTH arsR-type" evidence="4">
    <location>
        <begin position="9"/>
        <end position="91"/>
    </location>
</feature>
<evidence type="ECO:0000313" key="6">
    <source>
        <dbReference type="Proteomes" id="UP000242015"/>
    </source>
</evidence>
<name>A0A2R6C7A0_9ARCH</name>
<dbReference type="Proteomes" id="UP000242015">
    <property type="component" value="Unassembled WGS sequence"/>
</dbReference>
<keyword evidence="2" id="KW-0238">DNA-binding</keyword>
<dbReference type="PANTHER" id="PTHR33154:SF33">
    <property type="entry name" value="TRANSCRIPTIONAL REPRESSOR SDPR"/>
    <property type="match status" value="1"/>
</dbReference>
<evidence type="ECO:0000256" key="1">
    <source>
        <dbReference type="ARBA" id="ARBA00023015"/>
    </source>
</evidence>